<dbReference type="PANTHER" id="PTHR45586:SF1">
    <property type="entry name" value="LIPOPOLYSACCHARIDE ASSEMBLY PROTEIN B"/>
    <property type="match status" value="1"/>
</dbReference>
<keyword evidence="2 3" id="KW-0802">TPR repeat</keyword>
<protein>
    <submittedName>
        <fullName evidence="5">Tetratricopeptide repeat protein</fullName>
    </submittedName>
</protein>
<evidence type="ECO:0000256" key="2">
    <source>
        <dbReference type="ARBA" id="ARBA00022803"/>
    </source>
</evidence>
<sequence>MPSTCRINPGAPPLPPIFSRHILLLASLALLGACSSNAPSNTPAATSDDAYQRLMKLAGDVETRGDRGTAATLYQRAAEQPGAGFEAWQRLGEARLASGNLPGAEQAYQKAVALEPDNPIGLLGLGTAQLRLGYPERAQPLLASAAELMPDNVQAFSRLGAAEAQLGNIDAMQRAFAVASRLTPSDLDARSNLALAYALNGDSAKALREIDGVDRAPTAQPRHQRTALLVQVLAGTQGKPAGVQLGGASTAERRSLIAEAQRIAAITDPAERARALGLSANK</sequence>
<dbReference type="PROSITE" id="PS50005">
    <property type="entry name" value="TPR"/>
    <property type="match status" value="1"/>
</dbReference>
<organism evidence="5 6">
    <name type="scientific">Phytopseudomonas seleniipraecipitans</name>
    <dbReference type="NCBI Taxonomy" id="640205"/>
    <lineage>
        <taxon>Bacteria</taxon>
        <taxon>Pseudomonadati</taxon>
        <taxon>Pseudomonadota</taxon>
        <taxon>Gammaproteobacteria</taxon>
        <taxon>Pseudomonadales</taxon>
        <taxon>Pseudomonadaceae</taxon>
        <taxon>Phytopseudomonas</taxon>
    </lineage>
</organism>
<dbReference type="Proteomes" id="UP000887421">
    <property type="component" value="Chromosome"/>
</dbReference>
<feature type="repeat" description="TPR" evidence="3">
    <location>
        <begin position="85"/>
        <end position="118"/>
    </location>
</feature>
<feature type="signal peptide" evidence="4">
    <location>
        <begin position="1"/>
        <end position="38"/>
    </location>
</feature>
<reference evidence="5" key="1">
    <citation type="submission" date="2021-05" db="EMBL/GenBank/DDBJ databases">
        <title>Complete genome sequence of Pseudomonas seleniipraecipitans strain D1-6.</title>
        <authorList>
            <person name="Lafi F."/>
            <person name="Eida A."/>
            <person name="Alam I."/>
            <person name="Hert H."/>
            <person name="Saad M."/>
        </authorList>
    </citation>
    <scope>NUCLEOTIDE SEQUENCE</scope>
    <source>
        <strain evidence="5">D1-6</strain>
    </source>
</reference>
<accession>A0ABY5JCK4</accession>
<keyword evidence="6" id="KW-1185">Reference proteome</keyword>
<evidence type="ECO:0000313" key="6">
    <source>
        <dbReference type="Proteomes" id="UP000887421"/>
    </source>
</evidence>
<dbReference type="InterPro" id="IPR011990">
    <property type="entry name" value="TPR-like_helical_dom_sf"/>
</dbReference>
<dbReference type="PANTHER" id="PTHR45586">
    <property type="entry name" value="TPR REPEAT-CONTAINING PROTEIN PA4667"/>
    <property type="match status" value="1"/>
</dbReference>
<evidence type="ECO:0000256" key="4">
    <source>
        <dbReference type="SAM" id="SignalP"/>
    </source>
</evidence>
<keyword evidence="4" id="KW-0732">Signal</keyword>
<dbReference type="EMBL" id="CP076114">
    <property type="protein sequence ID" value="UUD65794.1"/>
    <property type="molecule type" value="Genomic_DNA"/>
</dbReference>
<feature type="chain" id="PRO_5046919028" evidence="4">
    <location>
        <begin position="39"/>
        <end position="282"/>
    </location>
</feature>
<keyword evidence="1" id="KW-0677">Repeat</keyword>
<dbReference type="InterPro" id="IPR051012">
    <property type="entry name" value="CellSynth/LPSAsmb/PSIAsmb"/>
</dbReference>
<dbReference type="PROSITE" id="PS51257">
    <property type="entry name" value="PROKAR_LIPOPROTEIN"/>
    <property type="match status" value="1"/>
</dbReference>
<gene>
    <name evidence="5" type="ORF">D16iCDA_09140</name>
</gene>
<evidence type="ECO:0000256" key="1">
    <source>
        <dbReference type="ARBA" id="ARBA00022737"/>
    </source>
</evidence>
<dbReference type="Pfam" id="PF13414">
    <property type="entry name" value="TPR_11"/>
    <property type="match status" value="1"/>
</dbReference>
<proteinExistence type="predicted"/>
<evidence type="ECO:0000313" key="5">
    <source>
        <dbReference type="EMBL" id="UUD65794.1"/>
    </source>
</evidence>
<dbReference type="InterPro" id="IPR019734">
    <property type="entry name" value="TPR_rpt"/>
</dbReference>
<name>A0ABY5JCK4_9GAMM</name>
<dbReference type="SMART" id="SM00028">
    <property type="entry name" value="TPR"/>
    <property type="match status" value="3"/>
</dbReference>
<evidence type="ECO:0000256" key="3">
    <source>
        <dbReference type="PROSITE-ProRule" id="PRU00339"/>
    </source>
</evidence>
<dbReference type="SUPFAM" id="SSF48452">
    <property type="entry name" value="TPR-like"/>
    <property type="match status" value="1"/>
</dbReference>
<dbReference type="Gene3D" id="1.25.40.10">
    <property type="entry name" value="Tetratricopeptide repeat domain"/>
    <property type="match status" value="1"/>
</dbReference>